<keyword evidence="1" id="KW-0812">Transmembrane</keyword>
<feature type="transmembrane region" description="Helical" evidence="1">
    <location>
        <begin position="200"/>
        <end position="225"/>
    </location>
</feature>
<keyword evidence="1" id="KW-0472">Membrane</keyword>
<name>A0ABQ9G0U7_9NEOP</name>
<keyword evidence="1" id="KW-1133">Transmembrane helix</keyword>
<dbReference type="EMBL" id="JARBHB010000017">
    <property type="protein sequence ID" value="KAJ8866108.1"/>
    <property type="molecule type" value="Genomic_DNA"/>
</dbReference>
<accession>A0ABQ9G0U7</accession>
<dbReference type="Proteomes" id="UP001159363">
    <property type="component" value="Chromosome 16"/>
</dbReference>
<keyword evidence="3" id="KW-1185">Reference proteome</keyword>
<comment type="caution">
    <text evidence="2">The sequence shown here is derived from an EMBL/GenBank/DDBJ whole genome shotgun (WGS) entry which is preliminary data.</text>
</comment>
<feature type="transmembrane region" description="Helical" evidence="1">
    <location>
        <begin position="367"/>
        <end position="386"/>
    </location>
</feature>
<reference evidence="2 3" key="1">
    <citation type="submission" date="2023-02" db="EMBL/GenBank/DDBJ databases">
        <title>LHISI_Scaffold_Assembly.</title>
        <authorList>
            <person name="Stuart O.P."/>
            <person name="Cleave R."/>
            <person name="Magrath M.J.L."/>
            <person name="Mikheyev A.S."/>
        </authorList>
    </citation>
    <scope>NUCLEOTIDE SEQUENCE [LARGE SCALE GENOMIC DNA]</scope>
    <source>
        <strain evidence="2">Daus_M_001</strain>
        <tissue evidence="2">Leg muscle</tissue>
    </source>
</reference>
<evidence type="ECO:0000313" key="2">
    <source>
        <dbReference type="EMBL" id="KAJ8866108.1"/>
    </source>
</evidence>
<evidence type="ECO:0000313" key="3">
    <source>
        <dbReference type="Proteomes" id="UP001159363"/>
    </source>
</evidence>
<proteinExistence type="predicted"/>
<organism evidence="2 3">
    <name type="scientific">Dryococelus australis</name>
    <dbReference type="NCBI Taxonomy" id="614101"/>
    <lineage>
        <taxon>Eukaryota</taxon>
        <taxon>Metazoa</taxon>
        <taxon>Ecdysozoa</taxon>
        <taxon>Arthropoda</taxon>
        <taxon>Hexapoda</taxon>
        <taxon>Insecta</taxon>
        <taxon>Pterygota</taxon>
        <taxon>Neoptera</taxon>
        <taxon>Polyneoptera</taxon>
        <taxon>Phasmatodea</taxon>
        <taxon>Verophasmatodea</taxon>
        <taxon>Anareolatae</taxon>
        <taxon>Phasmatidae</taxon>
        <taxon>Eurycanthinae</taxon>
        <taxon>Dryococelus</taxon>
    </lineage>
</organism>
<gene>
    <name evidence="2" type="ORF">PR048_033632</name>
</gene>
<sequence length="666" mass="73817">MLPTFLPLLQRVLDVFFLKRFKHLLQFAMDLCGGELFPMKKLGCEHMTLRRSNSVHSGRAHHLHNPESLRVMQKTGCSMMTMQHITELSSQEFLAGNIMVVPPQPSCSLELAPANIAMFPKMKIHLKGCSFNTFMEIQCGSQKRQGAFLHPVECVRVWTPVLAGECCKQGKAEPSSNAHSEPEPYSFTWVGESSGVSVVLAHHVIVVVVVVVVVTIVVVGVVVVFKKGIPVPQERLVGVVRDGRGWGRGVRVGLDGIRVGPGEKLRVYVVGPLWEQGAGAPFYLVRQRPDRQTDTHAQHETTSQTSPSPSNHFFSCFYTTQNGFHMGTCMRNLVREYQESLIGNDKCGQHVNGPALRPQAAEEKHQYYIVHVVAGVELISFSLLVLCAVVESQCQFVLLDNSPPLLTPRCLPLDVRMVHRWNERVEGNGRSPRKPADKRYHPAWFPHANMVSNPARNRTLFALLGSEQSNHYTTGAPVTDIICEKSSFKGFDMPRPDITSFLYVPTGTRMCRAARSQNSHTHQQNSIAGRNTVHQSAPCNLRPCYNRLMLTADADCSAVRHSLGATMTINFVLHYVIIDSKLRNHTHAADPKLKVGKLHSTALHCTSALASQVATFTCQQAVQPVGDLPQRAVANQTRGLFSESQSENGYTDVTRTAVPLHPCVLI</sequence>
<protein>
    <submittedName>
        <fullName evidence="2">Uncharacterized protein</fullName>
    </submittedName>
</protein>
<evidence type="ECO:0000256" key="1">
    <source>
        <dbReference type="SAM" id="Phobius"/>
    </source>
</evidence>